<proteinExistence type="inferred from homology"/>
<dbReference type="EMBL" id="CP170721">
    <property type="protein sequence ID" value="XIA19785.1"/>
    <property type="molecule type" value="Genomic_DNA"/>
</dbReference>
<evidence type="ECO:0000256" key="6">
    <source>
        <dbReference type="ARBA" id="ARBA00023316"/>
    </source>
</evidence>
<protein>
    <recommendedName>
        <fullName evidence="7">Endolytic murein transglycosylase</fullName>
        <ecNumber evidence="7">4.2.2.29</ecNumber>
    </recommendedName>
    <alternativeName>
        <fullName evidence="7">Peptidoglycan lytic transglycosylase</fullName>
    </alternativeName>
    <alternativeName>
        <fullName evidence="7">Peptidoglycan polymerization terminase</fullName>
    </alternativeName>
</protein>
<dbReference type="NCBIfam" id="TIGR00247">
    <property type="entry name" value="endolytic transglycosylase MltG"/>
    <property type="match status" value="1"/>
</dbReference>
<dbReference type="GO" id="GO:0005886">
    <property type="term" value="C:plasma membrane"/>
    <property type="evidence" value="ECO:0007669"/>
    <property type="project" value="UniProtKB-UniRule"/>
</dbReference>
<keyword evidence="4 7" id="KW-0472">Membrane</keyword>
<gene>
    <name evidence="7 8" type="primary">mltG</name>
    <name evidence="8" type="ORF">ACFYG5_06540</name>
</gene>
<evidence type="ECO:0000313" key="8">
    <source>
        <dbReference type="EMBL" id="XIA19785.1"/>
    </source>
</evidence>
<dbReference type="AlphaFoldDB" id="A0AB74UZS9"/>
<organism evidence="8">
    <name type="scientific">Rhodanobacter sp. FW102-FHT14D07</name>
    <dbReference type="NCBI Taxonomy" id="3351462"/>
    <lineage>
        <taxon>Bacteria</taxon>
        <taxon>Pseudomonadati</taxon>
        <taxon>Pseudomonadota</taxon>
        <taxon>Gammaproteobacteria</taxon>
        <taxon>Lysobacterales</taxon>
        <taxon>Rhodanobacteraceae</taxon>
        <taxon>Rhodanobacter</taxon>
    </lineage>
</organism>
<dbReference type="CDD" id="cd08010">
    <property type="entry name" value="MltG_like"/>
    <property type="match status" value="1"/>
</dbReference>
<dbReference type="InterPro" id="IPR003770">
    <property type="entry name" value="MLTG-like"/>
</dbReference>
<keyword evidence="5 7" id="KW-0456">Lyase</keyword>
<dbReference type="EC" id="4.2.2.29" evidence="7"/>
<evidence type="ECO:0000256" key="3">
    <source>
        <dbReference type="ARBA" id="ARBA00022989"/>
    </source>
</evidence>
<dbReference type="GO" id="GO:0008932">
    <property type="term" value="F:lytic endotransglycosylase activity"/>
    <property type="evidence" value="ECO:0007669"/>
    <property type="project" value="UniProtKB-UniRule"/>
</dbReference>
<keyword evidence="6 7" id="KW-0961">Cell wall biogenesis/degradation</keyword>
<keyword evidence="2 7" id="KW-0812">Transmembrane</keyword>
<comment type="catalytic activity">
    <reaction evidence="7">
        <text>a peptidoglycan chain = a peptidoglycan chain with N-acetyl-1,6-anhydromuramyl-[peptide] at the reducing end + a peptidoglycan chain with N-acetylglucosamine at the non-reducing end.</text>
        <dbReference type="EC" id="4.2.2.29"/>
    </reaction>
</comment>
<dbReference type="Gene3D" id="3.30.160.60">
    <property type="entry name" value="Classic Zinc Finger"/>
    <property type="match status" value="1"/>
</dbReference>
<dbReference type="Gene3D" id="3.30.1490.480">
    <property type="entry name" value="Endolytic murein transglycosylase"/>
    <property type="match status" value="1"/>
</dbReference>
<dbReference type="PANTHER" id="PTHR30518:SF2">
    <property type="entry name" value="ENDOLYTIC MUREIN TRANSGLYCOSYLASE"/>
    <property type="match status" value="1"/>
</dbReference>
<dbReference type="GO" id="GO:0009252">
    <property type="term" value="P:peptidoglycan biosynthetic process"/>
    <property type="evidence" value="ECO:0007669"/>
    <property type="project" value="UniProtKB-UniRule"/>
</dbReference>
<evidence type="ECO:0000256" key="1">
    <source>
        <dbReference type="ARBA" id="ARBA00022475"/>
    </source>
</evidence>
<reference evidence="8" key="1">
    <citation type="submission" date="2024-10" db="EMBL/GenBank/DDBJ databases">
        <authorList>
            <person name="Lesea H.P."/>
            <person name="Kuehl J.V."/>
            <person name="Chandonia J.-M."/>
        </authorList>
    </citation>
    <scope>NUCLEOTIDE SEQUENCE</scope>
    <source>
        <strain evidence="8">FW102-FHT14D07</strain>
    </source>
</reference>
<dbReference type="RefSeq" id="WP_395118624.1">
    <property type="nucleotide sequence ID" value="NZ_CP170721.1"/>
</dbReference>
<feature type="site" description="Important for catalytic activity" evidence="7">
    <location>
        <position position="228"/>
    </location>
</feature>
<dbReference type="PANTHER" id="PTHR30518">
    <property type="entry name" value="ENDOLYTIC MUREIN TRANSGLYCOSYLASE"/>
    <property type="match status" value="1"/>
</dbReference>
<comment type="similarity">
    <text evidence="7">Belongs to the transglycosylase MltG family.</text>
</comment>
<evidence type="ECO:0000256" key="2">
    <source>
        <dbReference type="ARBA" id="ARBA00022692"/>
    </source>
</evidence>
<name>A0AB74UZS9_9GAMM</name>
<dbReference type="GO" id="GO:0071555">
    <property type="term" value="P:cell wall organization"/>
    <property type="evidence" value="ECO:0007669"/>
    <property type="project" value="UniProtKB-KW"/>
</dbReference>
<evidence type="ECO:0000256" key="5">
    <source>
        <dbReference type="ARBA" id="ARBA00023239"/>
    </source>
</evidence>
<accession>A0AB74UZS9</accession>
<keyword evidence="1 7" id="KW-1003">Cell membrane</keyword>
<evidence type="ECO:0000256" key="7">
    <source>
        <dbReference type="HAMAP-Rule" id="MF_02065"/>
    </source>
</evidence>
<comment type="function">
    <text evidence="7">Functions as a peptidoglycan terminase that cleaves nascent peptidoglycan strands endolytically to terminate their elongation.</text>
</comment>
<keyword evidence="3 7" id="KW-1133">Transmembrane helix</keyword>
<evidence type="ECO:0000256" key="4">
    <source>
        <dbReference type="ARBA" id="ARBA00023136"/>
    </source>
</evidence>
<keyword evidence="7" id="KW-0997">Cell inner membrane</keyword>
<dbReference type="Pfam" id="PF02618">
    <property type="entry name" value="YceG"/>
    <property type="match status" value="1"/>
</dbReference>
<sequence>MSVRAMRGAARLHGLLLVVLALALAAALAVGWNDYHRFSVTALNVSPQQQSIDVSRGTSFRGIVAELRRQGLTTASPWYWRLLAEQMHVAGKLHAGEYALAPGITPRQLLSDMAAGKVLQRNFTIVDGWTFAELRRALAQADVLQHDTSGLDDATIMQRIGAGGEAPEGRFLPETYAYVKGDGELDILRRAHAAMERTLAALWPGRAPDLPLANPYQALILASIVEKETGRADERAKIAGVFVRRLEHHMLLQTDPSVIYGMGARYDGNIRKSDLAADTPYNTYTRPGLPPTPIALPGRPAIAAALHPAAGDALYFVARGDGSHVFSSTLAEHNRNVDCYQRKRCR</sequence>
<dbReference type="HAMAP" id="MF_02065">
    <property type="entry name" value="MltG"/>
    <property type="match status" value="1"/>
</dbReference>